<sequence length="128" mass="13931">MSNTLTAEDLAATFDAFNQHDVDAVMKVFADDAVFYTVGGAEVYGTKVEGKDAIAAAFSAVWAGMKDAHWDHHSHFVHGDRAVSEWTFTGTNAQGQRVEAQGADLFTVRDGKIIVKQAFRKDRPLQAG</sequence>
<reference evidence="2 3" key="1">
    <citation type="submission" date="2017-09" db="EMBL/GenBank/DDBJ databases">
        <authorList>
            <person name="Ehlers B."/>
            <person name="Leendertz F.H."/>
        </authorList>
    </citation>
    <scope>NUCLEOTIDE SEQUENCE [LARGE SCALE GENOMIC DNA]</scope>
    <source>
        <strain evidence="2 3">DSM 18289</strain>
    </source>
</reference>
<name>A0A285PKK3_9HYPH</name>
<dbReference type="OrthoDB" id="9800684at2"/>
<dbReference type="EMBL" id="OBEL01000005">
    <property type="protein sequence ID" value="SNZ20626.1"/>
    <property type="molecule type" value="Genomic_DNA"/>
</dbReference>
<dbReference type="InterPro" id="IPR032710">
    <property type="entry name" value="NTF2-like_dom_sf"/>
</dbReference>
<dbReference type="AlphaFoldDB" id="A0A285PKK3"/>
<organism evidence="2 3">
    <name type="scientific">Cohaesibacter gelatinilyticus</name>
    <dbReference type="NCBI Taxonomy" id="372072"/>
    <lineage>
        <taxon>Bacteria</taxon>
        <taxon>Pseudomonadati</taxon>
        <taxon>Pseudomonadota</taxon>
        <taxon>Alphaproteobacteria</taxon>
        <taxon>Hyphomicrobiales</taxon>
        <taxon>Cohaesibacteraceae</taxon>
    </lineage>
</organism>
<evidence type="ECO:0000313" key="3">
    <source>
        <dbReference type="Proteomes" id="UP000219439"/>
    </source>
</evidence>
<dbReference type="Pfam" id="PF12680">
    <property type="entry name" value="SnoaL_2"/>
    <property type="match status" value="1"/>
</dbReference>
<dbReference type="InterPro" id="IPR037401">
    <property type="entry name" value="SnoaL-like"/>
</dbReference>
<evidence type="ECO:0000259" key="1">
    <source>
        <dbReference type="Pfam" id="PF12680"/>
    </source>
</evidence>
<gene>
    <name evidence="2" type="ORF">SAMN06265368_3733</name>
</gene>
<dbReference type="SUPFAM" id="SSF54427">
    <property type="entry name" value="NTF2-like"/>
    <property type="match status" value="1"/>
</dbReference>
<dbReference type="RefSeq" id="WP_097154991.1">
    <property type="nucleotide sequence ID" value="NZ_OBEL01000005.1"/>
</dbReference>
<dbReference type="Gene3D" id="3.10.450.50">
    <property type="match status" value="1"/>
</dbReference>
<keyword evidence="3" id="KW-1185">Reference proteome</keyword>
<protein>
    <submittedName>
        <fullName evidence="2">Taurine dehydrogenase small subunit</fullName>
    </submittedName>
</protein>
<accession>A0A285PKK3</accession>
<proteinExistence type="predicted"/>
<evidence type="ECO:0000313" key="2">
    <source>
        <dbReference type="EMBL" id="SNZ20626.1"/>
    </source>
</evidence>
<dbReference type="Proteomes" id="UP000219439">
    <property type="component" value="Unassembled WGS sequence"/>
</dbReference>
<feature type="domain" description="SnoaL-like" evidence="1">
    <location>
        <begin position="12"/>
        <end position="114"/>
    </location>
</feature>